<dbReference type="Gene3D" id="1.10.10.1320">
    <property type="entry name" value="Anti-sigma factor, zinc-finger domain"/>
    <property type="match status" value="1"/>
</dbReference>
<evidence type="ECO:0000256" key="2">
    <source>
        <dbReference type="ARBA" id="ARBA00004236"/>
    </source>
</evidence>
<sequence length="248" mass="25883">MNLRIRLTHRPRSLVAPYALDALEPREGARFERHLKRCDACADEVRALTESSVRLACSASVAPPTELRERVLTAVRLTEQVTVEPRPRTAPRARGLLIPLGVATGAGALTVAALFAVQLERTSDRLDAQRAAAREVARVLAAPDASAVRADGLNVVASPERGSAVITVTGLRAPPRGKAHQLWLMEPSAPPRSLGVLPDGGSDTPVVATGLTPDASSLAVTTEPNGGSARPTGAPLVQLALESVGFGG</sequence>
<dbReference type="PANTHER" id="PTHR37461">
    <property type="entry name" value="ANTI-SIGMA-K FACTOR RSKA"/>
    <property type="match status" value="1"/>
</dbReference>
<organism evidence="14 15">
    <name type="scientific">Streptomyces endophyticus</name>
    <dbReference type="NCBI Taxonomy" id="714166"/>
    <lineage>
        <taxon>Bacteria</taxon>
        <taxon>Bacillati</taxon>
        <taxon>Actinomycetota</taxon>
        <taxon>Actinomycetes</taxon>
        <taxon>Kitasatosporales</taxon>
        <taxon>Streptomycetaceae</taxon>
        <taxon>Streptomyces</taxon>
    </lineage>
</organism>
<name>A0ABU6FAN7_9ACTN</name>
<keyword evidence="4 11" id="KW-0812">Transmembrane</keyword>
<keyword evidence="6" id="KW-0805">Transcription regulation</keyword>
<evidence type="ECO:0000256" key="11">
    <source>
        <dbReference type="SAM" id="Phobius"/>
    </source>
</evidence>
<dbReference type="PANTHER" id="PTHR37461:SF1">
    <property type="entry name" value="ANTI-SIGMA-K FACTOR RSKA"/>
    <property type="match status" value="1"/>
</dbReference>
<protein>
    <recommendedName>
        <fullName evidence="10">Regulator of SigK</fullName>
    </recommendedName>
    <alternativeName>
        <fullName evidence="9">Sigma-K anti-sigma factor RskA</fullName>
    </alternativeName>
</protein>
<evidence type="ECO:0000256" key="4">
    <source>
        <dbReference type="ARBA" id="ARBA00022692"/>
    </source>
</evidence>
<reference evidence="14 15" key="1">
    <citation type="submission" date="2022-10" db="EMBL/GenBank/DDBJ databases">
        <authorList>
            <person name="Xie J."/>
            <person name="Shen N."/>
        </authorList>
    </citation>
    <scope>NUCLEOTIDE SEQUENCE [LARGE SCALE GENOMIC DNA]</scope>
    <source>
        <strain evidence="14 15">YIM65594</strain>
    </source>
</reference>
<evidence type="ECO:0000256" key="5">
    <source>
        <dbReference type="ARBA" id="ARBA00022989"/>
    </source>
</evidence>
<dbReference type="EMBL" id="JAOZYC010000125">
    <property type="protein sequence ID" value="MEB8339916.1"/>
    <property type="molecule type" value="Genomic_DNA"/>
</dbReference>
<evidence type="ECO:0000313" key="15">
    <source>
        <dbReference type="Proteomes" id="UP001354931"/>
    </source>
</evidence>
<dbReference type="InterPro" id="IPR041916">
    <property type="entry name" value="Anti_sigma_zinc_sf"/>
</dbReference>
<accession>A0ABU6FAN7</accession>
<evidence type="ECO:0000259" key="12">
    <source>
        <dbReference type="Pfam" id="PF10099"/>
    </source>
</evidence>
<dbReference type="InterPro" id="IPR018764">
    <property type="entry name" value="RskA_C"/>
</dbReference>
<evidence type="ECO:0000256" key="10">
    <source>
        <dbReference type="ARBA" id="ARBA00030803"/>
    </source>
</evidence>
<feature type="domain" description="Putative zinc-finger" evidence="13">
    <location>
        <begin position="13"/>
        <end position="42"/>
    </location>
</feature>
<evidence type="ECO:0000256" key="9">
    <source>
        <dbReference type="ARBA" id="ARBA00029829"/>
    </source>
</evidence>
<dbReference type="InterPro" id="IPR051474">
    <property type="entry name" value="Anti-sigma-K/W_factor"/>
</dbReference>
<feature type="transmembrane region" description="Helical" evidence="11">
    <location>
        <begin position="96"/>
        <end position="117"/>
    </location>
</feature>
<keyword evidence="5 11" id="KW-1133">Transmembrane helix</keyword>
<evidence type="ECO:0000259" key="13">
    <source>
        <dbReference type="Pfam" id="PF13490"/>
    </source>
</evidence>
<proteinExistence type="predicted"/>
<evidence type="ECO:0000256" key="8">
    <source>
        <dbReference type="ARBA" id="ARBA00023163"/>
    </source>
</evidence>
<gene>
    <name evidence="14" type="ORF">OKJ99_20710</name>
</gene>
<keyword evidence="3" id="KW-1003">Cell membrane</keyword>
<evidence type="ECO:0000256" key="3">
    <source>
        <dbReference type="ARBA" id="ARBA00022475"/>
    </source>
</evidence>
<evidence type="ECO:0000256" key="6">
    <source>
        <dbReference type="ARBA" id="ARBA00023015"/>
    </source>
</evidence>
<dbReference type="Pfam" id="PF13490">
    <property type="entry name" value="zf-HC2"/>
    <property type="match status" value="1"/>
</dbReference>
<dbReference type="InterPro" id="IPR027383">
    <property type="entry name" value="Znf_put"/>
</dbReference>
<evidence type="ECO:0000313" key="14">
    <source>
        <dbReference type="EMBL" id="MEB8339916.1"/>
    </source>
</evidence>
<keyword evidence="7 11" id="KW-0472">Membrane</keyword>
<dbReference type="Pfam" id="PF10099">
    <property type="entry name" value="RskA_C"/>
    <property type="match status" value="1"/>
</dbReference>
<keyword evidence="15" id="KW-1185">Reference proteome</keyword>
<keyword evidence="8" id="KW-0804">Transcription</keyword>
<dbReference type="Proteomes" id="UP001354931">
    <property type="component" value="Unassembled WGS sequence"/>
</dbReference>
<comment type="caution">
    <text evidence="14">The sequence shown here is derived from an EMBL/GenBank/DDBJ whole genome shotgun (WGS) entry which is preliminary data.</text>
</comment>
<dbReference type="RefSeq" id="WP_326018427.1">
    <property type="nucleotide sequence ID" value="NZ_JAOZYC010000125.1"/>
</dbReference>
<feature type="domain" description="Anti-sigma K factor RskA C-terminal" evidence="12">
    <location>
        <begin position="105"/>
        <end position="232"/>
    </location>
</feature>
<comment type="subcellular location">
    <subcellularLocation>
        <location evidence="2">Cell membrane</location>
    </subcellularLocation>
    <subcellularLocation>
        <location evidence="1">Membrane</location>
        <topology evidence="1">Single-pass membrane protein</topology>
    </subcellularLocation>
</comment>
<evidence type="ECO:0000256" key="1">
    <source>
        <dbReference type="ARBA" id="ARBA00004167"/>
    </source>
</evidence>
<evidence type="ECO:0000256" key="7">
    <source>
        <dbReference type="ARBA" id="ARBA00023136"/>
    </source>
</evidence>